<evidence type="ECO:0000259" key="11">
    <source>
        <dbReference type="PROSITE" id="PS50262"/>
    </source>
</evidence>
<keyword evidence="8" id="KW-0325">Glycoprotein</keyword>
<evidence type="ECO:0000256" key="10">
    <source>
        <dbReference type="SAM" id="Phobius"/>
    </source>
</evidence>
<evidence type="ECO:0000256" key="8">
    <source>
        <dbReference type="ARBA" id="ARBA00023180"/>
    </source>
</evidence>
<proteinExistence type="predicted"/>
<feature type="transmembrane region" description="Helical" evidence="10">
    <location>
        <begin position="6"/>
        <end position="24"/>
    </location>
</feature>
<keyword evidence="6 10" id="KW-0472">Membrane</keyword>
<protein>
    <recommendedName>
        <fullName evidence="11">G-protein coupled receptors family 1 profile domain-containing protein</fullName>
    </recommendedName>
</protein>
<evidence type="ECO:0000256" key="4">
    <source>
        <dbReference type="ARBA" id="ARBA00022989"/>
    </source>
</evidence>
<keyword evidence="3 10" id="KW-0812">Transmembrane</keyword>
<reference evidence="12" key="1">
    <citation type="submission" date="2021-01" db="UniProtKB">
        <authorList>
            <consortium name="EnsemblMetazoa"/>
        </authorList>
    </citation>
    <scope>IDENTIFICATION</scope>
</reference>
<dbReference type="GO" id="GO:0004930">
    <property type="term" value="F:G protein-coupled receptor activity"/>
    <property type="evidence" value="ECO:0007669"/>
    <property type="project" value="UniProtKB-KW"/>
</dbReference>
<keyword evidence="2" id="KW-1003">Cell membrane</keyword>
<evidence type="ECO:0000256" key="6">
    <source>
        <dbReference type="ARBA" id="ARBA00023136"/>
    </source>
</evidence>
<dbReference type="PANTHER" id="PTHR24246">
    <property type="entry name" value="OLFACTORY RECEPTOR AND ADENOSINE RECEPTOR"/>
    <property type="match status" value="1"/>
</dbReference>
<evidence type="ECO:0000256" key="2">
    <source>
        <dbReference type="ARBA" id="ARBA00022475"/>
    </source>
</evidence>
<comment type="subcellular location">
    <subcellularLocation>
        <location evidence="1">Cell membrane</location>
        <topology evidence="1">Multi-pass membrane protein</topology>
    </subcellularLocation>
</comment>
<evidence type="ECO:0000256" key="9">
    <source>
        <dbReference type="ARBA" id="ARBA00023224"/>
    </source>
</evidence>
<dbReference type="GO" id="GO:0005886">
    <property type="term" value="C:plasma membrane"/>
    <property type="evidence" value="ECO:0007669"/>
    <property type="project" value="UniProtKB-SubCell"/>
</dbReference>
<dbReference type="Gene3D" id="1.20.1070.10">
    <property type="entry name" value="Rhodopsin 7-helix transmembrane proteins"/>
    <property type="match status" value="1"/>
</dbReference>
<feature type="transmembrane region" description="Helical" evidence="10">
    <location>
        <begin position="161"/>
        <end position="184"/>
    </location>
</feature>
<keyword evidence="13" id="KW-1185">Reference proteome</keyword>
<dbReference type="AlphaFoldDB" id="A0A7M5WZQ5"/>
<dbReference type="SUPFAM" id="SSF81321">
    <property type="entry name" value="Family A G protein-coupled receptor-like"/>
    <property type="match status" value="1"/>
</dbReference>
<dbReference type="OrthoDB" id="6036417at2759"/>
<evidence type="ECO:0000313" key="12">
    <source>
        <dbReference type="EnsemblMetazoa" id="CLYHEMP015471.1"/>
    </source>
</evidence>
<evidence type="ECO:0000256" key="3">
    <source>
        <dbReference type="ARBA" id="ARBA00022692"/>
    </source>
</evidence>
<dbReference type="PANTHER" id="PTHR24246:SF27">
    <property type="entry name" value="ADENOSINE RECEPTOR, ISOFORM A"/>
    <property type="match status" value="1"/>
</dbReference>
<evidence type="ECO:0000313" key="13">
    <source>
        <dbReference type="Proteomes" id="UP000594262"/>
    </source>
</evidence>
<dbReference type="InterPro" id="IPR000276">
    <property type="entry name" value="GPCR_Rhodpsn"/>
</dbReference>
<evidence type="ECO:0000256" key="5">
    <source>
        <dbReference type="ARBA" id="ARBA00023040"/>
    </source>
</evidence>
<dbReference type="PROSITE" id="PS50262">
    <property type="entry name" value="G_PROTEIN_RECEP_F1_2"/>
    <property type="match status" value="1"/>
</dbReference>
<evidence type="ECO:0000256" key="1">
    <source>
        <dbReference type="ARBA" id="ARBA00004651"/>
    </source>
</evidence>
<accession>A0A7M5WZQ5</accession>
<evidence type="ECO:0000256" key="7">
    <source>
        <dbReference type="ARBA" id="ARBA00023170"/>
    </source>
</evidence>
<sequence>LELTTSTYILFVLCSIFHLVFIALDRLWAIVRPIKHNIFMTRKKVYTILSTIWMLGIVVALALHYTNDRGHLFQDQYEFELVEDEDDNHNTTTALTNTDLTPLSTITTAPPITIHHIISNLTDGGRNRTNRPRTTRQLPSEKPLQFRKILLAYKILVYRKFMQLLLSGFILGADILLALIYSLIITECG</sequence>
<feature type="transmembrane region" description="Helical" evidence="10">
    <location>
        <begin position="45"/>
        <end position="65"/>
    </location>
</feature>
<dbReference type="Pfam" id="PF00001">
    <property type="entry name" value="7tm_1"/>
    <property type="match status" value="1"/>
</dbReference>
<keyword evidence="5" id="KW-0297">G-protein coupled receptor</keyword>
<keyword evidence="7" id="KW-0675">Receptor</keyword>
<name>A0A7M5WZQ5_9CNID</name>
<keyword evidence="4 10" id="KW-1133">Transmembrane helix</keyword>
<dbReference type="InterPro" id="IPR017452">
    <property type="entry name" value="GPCR_Rhodpsn_7TM"/>
</dbReference>
<keyword evidence="9" id="KW-0807">Transducer</keyword>
<feature type="domain" description="G-protein coupled receptors family 1 profile" evidence="11">
    <location>
        <begin position="1"/>
        <end position="61"/>
    </location>
</feature>
<organism evidence="12 13">
    <name type="scientific">Clytia hemisphaerica</name>
    <dbReference type="NCBI Taxonomy" id="252671"/>
    <lineage>
        <taxon>Eukaryota</taxon>
        <taxon>Metazoa</taxon>
        <taxon>Cnidaria</taxon>
        <taxon>Hydrozoa</taxon>
        <taxon>Hydroidolina</taxon>
        <taxon>Leptothecata</taxon>
        <taxon>Obeliida</taxon>
        <taxon>Clytiidae</taxon>
        <taxon>Clytia</taxon>
    </lineage>
</organism>
<dbReference type="Proteomes" id="UP000594262">
    <property type="component" value="Unplaced"/>
</dbReference>
<dbReference type="EnsemblMetazoa" id="CLYHEMT015471.1">
    <property type="protein sequence ID" value="CLYHEMP015471.1"/>
    <property type="gene ID" value="CLYHEMG015471"/>
</dbReference>